<dbReference type="GO" id="GO:0010468">
    <property type="term" value="P:regulation of gene expression"/>
    <property type="evidence" value="ECO:0007669"/>
    <property type="project" value="InterPro"/>
</dbReference>
<evidence type="ECO:0000313" key="2">
    <source>
        <dbReference type="EMBL" id="CAA7031514.1"/>
    </source>
</evidence>
<gene>
    <name evidence="2" type="ORF">MERR_LOCUS18749</name>
</gene>
<comment type="caution">
    <text evidence="2">The sequence shown here is derived from an EMBL/GenBank/DDBJ whole genome shotgun (WGS) entry which is preliminary data.</text>
</comment>
<accession>A0A6D2J2C4</accession>
<protein>
    <recommendedName>
        <fullName evidence="1">NYN domain-containing protein</fullName>
    </recommendedName>
</protein>
<name>A0A6D2J2C4_9BRAS</name>
<organism evidence="2 3">
    <name type="scientific">Microthlaspi erraticum</name>
    <dbReference type="NCBI Taxonomy" id="1685480"/>
    <lineage>
        <taxon>Eukaryota</taxon>
        <taxon>Viridiplantae</taxon>
        <taxon>Streptophyta</taxon>
        <taxon>Embryophyta</taxon>
        <taxon>Tracheophyta</taxon>
        <taxon>Spermatophyta</taxon>
        <taxon>Magnoliopsida</taxon>
        <taxon>eudicotyledons</taxon>
        <taxon>Gunneridae</taxon>
        <taxon>Pentapetalae</taxon>
        <taxon>rosids</taxon>
        <taxon>malvids</taxon>
        <taxon>Brassicales</taxon>
        <taxon>Brassicaceae</taxon>
        <taxon>Coluteocarpeae</taxon>
        <taxon>Microthlaspi</taxon>
    </lineage>
</organism>
<reference evidence="2" key="1">
    <citation type="submission" date="2020-01" db="EMBL/GenBank/DDBJ databases">
        <authorList>
            <person name="Mishra B."/>
        </authorList>
    </citation>
    <scope>NUCLEOTIDE SEQUENCE [LARGE SCALE GENOMIC DNA]</scope>
</reference>
<dbReference type="InterPro" id="IPR021139">
    <property type="entry name" value="NYN"/>
</dbReference>
<dbReference type="AlphaFoldDB" id="A0A6D2J2C4"/>
<keyword evidence="3" id="KW-1185">Reference proteome</keyword>
<dbReference type="Proteomes" id="UP000467841">
    <property type="component" value="Unassembled WGS sequence"/>
</dbReference>
<sequence>MGDESVLQTQKFPLLSFYKEGEAKTCVFWDLNDYPIPSGVNPGSMCEKIKDAIWEQGIDGDVSIHAYVDVSEREYGDAGFQLEVFPECEGGKHTRHSAMLADMAIWAVINPKPCNVFILAKVTDDFLATHLRSCCTRIYGQGRAPAQSGSTFLTCIFDFALRRRRRRPRRSVSRR</sequence>
<dbReference type="PANTHER" id="PTHR14379">
    <property type="entry name" value="LIMKAIN B LKAP"/>
    <property type="match status" value="1"/>
</dbReference>
<evidence type="ECO:0000313" key="3">
    <source>
        <dbReference type="Proteomes" id="UP000467841"/>
    </source>
</evidence>
<dbReference type="InterPro" id="IPR024768">
    <property type="entry name" value="Marf1"/>
</dbReference>
<dbReference type="OrthoDB" id="1113968at2759"/>
<dbReference type="Pfam" id="PF01936">
    <property type="entry name" value="NYN"/>
    <property type="match status" value="1"/>
</dbReference>
<evidence type="ECO:0000259" key="1">
    <source>
        <dbReference type="Pfam" id="PF01936"/>
    </source>
</evidence>
<proteinExistence type="predicted"/>
<dbReference type="GO" id="GO:0005777">
    <property type="term" value="C:peroxisome"/>
    <property type="evidence" value="ECO:0007669"/>
    <property type="project" value="InterPro"/>
</dbReference>
<feature type="domain" description="NYN" evidence="1">
    <location>
        <begin position="24"/>
        <end position="126"/>
    </location>
</feature>
<dbReference type="PANTHER" id="PTHR14379:SF7">
    <property type="entry name" value="ENDONUCLEASE OR GLYCOSYL HYDROLASE-RELATED"/>
    <property type="match status" value="1"/>
</dbReference>
<dbReference type="EMBL" id="CACVBM020001107">
    <property type="protein sequence ID" value="CAA7031514.1"/>
    <property type="molecule type" value="Genomic_DNA"/>
</dbReference>
<dbReference type="CDD" id="cd10910">
    <property type="entry name" value="PIN_limkain_b1_N_like"/>
    <property type="match status" value="1"/>
</dbReference>
<dbReference type="GO" id="GO:0004540">
    <property type="term" value="F:RNA nuclease activity"/>
    <property type="evidence" value="ECO:0007669"/>
    <property type="project" value="InterPro"/>
</dbReference>